<dbReference type="RefSeq" id="WP_014134738.1">
    <property type="nucleotide sequence ID" value="NC_016109.1"/>
</dbReference>
<evidence type="ECO:0000256" key="3">
    <source>
        <dbReference type="ARBA" id="ARBA00023235"/>
    </source>
</evidence>
<dbReference type="Pfam" id="PF00204">
    <property type="entry name" value="DNA_gyraseB"/>
    <property type="match status" value="1"/>
</dbReference>
<dbReference type="CDD" id="cd00329">
    <property type="entry name" value="TopoII_MutL_Trans"/>
    <property type="match status" value="1"/>
</dbReference>
<sequence length="103" mass="10661">MGGTLDLALSWTGHGGLHGYANSRPTSEGTHLQGLHDALRAVLGRTAPPAALTAVVSVKLDVPEFGGATRRHLDNAPARACVADAVRPALEAWLAEHPQPAAE</sequence>
<dbReference type="InterPro" id="IPR020568">
    <property type="entry name" value="Ribosomal_Su5_D2-typ_SF"/>
</dbReference>
<dbReference type="InterPro" id="IPR013506">
    <property type="entry name" value="Topo_IIA_bsu_dom2"/>
</dbReference>
<proteinExistence type="predicted"/>
<dbReference type="InterPro" id="IPR014721">
    <property type="entry name" value="Ribsml_uS5_D2-typ_fold_subgr"/>
</dbReference>
<dbReference type="HOGENOM" id="CLU_2260012_0_0_11"/>
<dbReference type="SUPFAM" id="SSF54211">
    <property type="entry name" value="Ribosomal protein S5 domain 2-like"/>
    <property type="match status" value="1"/>
</dbReference>
<dbReference type="Gene3D" id="3.30.230.10">
    <property type="match status" value="1"/>
</dbReference>
<dbReference type="GO" id="GO:0003918">
    <property type="term" value="F:DNA topoisomerase type II (double strand cut, ATP-hydrolyzing) activity"/>
    <property type="evidence" value="ECO:0007669"/>
    <property type="project" value="UniProtKB-EC"/>
</dbReference>
<name>E4N889_KITSK</name>
<gene>
    <name evidence="5" type="ordered locus">KSE_15930</name>
</gene>
<evidence type="ECO:0000259" key="4">
    <source>
        <dbReference type="Pfam" id="PF00204"/>
    </source>
</evidence>
<dbReference type="GO" id="GO:0006265">
    <property type="term" value="P:DNA topological change"/>
    <property type="evidence" value="ECO:0007669"/>
    <property type="project" value="InterPro"/>
</dbReference>
<dbReference type="GO" id="GO:0003677">
    <property type="term" value="F:DNA binding"/>
    <property type="evidence" value="ECO:0007669"/>
    <property type="project" value="InterPro"/>
</dbReference>
<evidence type="ECO:0000313" key="5">
    <source>
        <dbReference type="EMBL" id="BAJ27420.1"/>
    </source>
</evidence>
<dbReference type="EC" id="5.6.2.2" evidence="2"/>
<evidence type="ECO:0000256" key="1">
    <source>
        <dbReference type="ARBA" id="ARBA00000185"/>
    </source>
</evidence>
<protein>
    <recommendedName>
        <fullName evidence="2">DNA topoisomerase (ATP-hydrolyzing)</fullName>
        <ecNumber evidence="2">5.6.2.2</ecNumber>
    </recommendedName>
</protein>
<keyword evidence="3" id="KW-0413">Isomerase</keyword>
<dbReference type="AlphaFoldDB" id="E4N889"/>
<dbReference type="PATRIC" id="fig|452652.3.peg.1599"/>
<comment type="catalytic activity">
    <reaction evidence="1">
        <text>ATP-dependent breakage, passage and rejoining of double-stranded DNA.</text>
        <dbReference type="EC" id="5.6.2.2"/>
    </reaction>
</comment>
<dbReference type="Proteomes" id="UP000007076">
    <property type="component" value="Chromosome"/>
</dbReference>
<feature type="domain" description="DNA topoisomerase type IIA subunit B" evidence="4">
    <location>
        <begin position="51"/>
        <end position="101"/>
    </location>
</feature>
<dbReference type="STRING" id="452652.KSE_15930"/>
<dbReference type="eggNOG" id="COG0187">
    <property type="taxonomic scope" value="Bacteria"/>
</dbReference>
<dbReference type="GO" id="GO:0005524">
    <property type="term" value="F:ATP binding"/>
    <property type="evidence" value="ECO:0007669"/>
    <property type="project" value="InterPro"/>
</dbReference>
<evidence type="ECO:0000256" key="2">
    <source>
        <dbReference type="ARBA" id="ARBA00012895"/>
    </source>
</evidence>
<keyword evidence="6" id="KW-1185">Reference proteome</keyword>
<accession>E4N889</accession>
<dbReference type="EMBL" id="AP010968">
    <property type="protein sequence ID" value="BAJ27420.1"/>
    <property type="molecule type" value="Genomic_DNA"/>
</dbReference>
<dbReference type="KEGG" id="ksk:KSE_15930"/>
<reference evidence="5 6" key="1">
    <citation type="journal article" date="2010" name="DNA Res.">
        <title>Genome sequence of Kitasatospora setae NBRC 14216T: an evolutionary snapshot of the family Streptomycetaceae.</title>
        <authorList>
            <person name="Ichikawa N."/>
            <person name="Oguchi A."/>
            <person name="Ikeda H."/>
            <person name="Ishikawa J."/>
            <person name="Kitani S."/>
            <person name="Watanabe Y."/>
            <person name="Nakamura S."/>
            <person name="Katano Y."/>
            <person name="Kishi E."/>
            <person name="Sasagawa M."/>
            <person name="Ankai A."/>
            <person name="Fukui S."/>
            <person name="Hashimoto Y."/>
            <person name="Kamata S."/>
            <person name="Otoguro M."/>
            <person name="Tanikawa S."/>
            <person name="Nihira T."/>
            <person name="Horinouchi S."/>
            <person name="Ohnishi Y."/>
            <person name="Hayakawa M."/>
            <person name="Kuzuyama T."/>
            <person name="Arisawa A."/>
            <person name="Nomoto F."/>
            <person name="Miura H."/>
            <person name="Takahashi Y."/>
            <person name="Fujita N."/>
        </authorList>
    </citation>
    <scope>NUCLEOTIDE SEQUENCE [LARGE SCALE GENOMIC DNA]</scope>
    <source>
        <strain evidence="6">ATCC 33774 / DSM 43861 / JCM 3304 / KCC A-0304 / NBRC 14216 / KM-6054</strain>
    </source>
</reference>
<evidence type="ECO:0000313" key="6">
    <source>
        <dbReference type="Proteomes" id="UP000007076"/>
    </source>
</evidence>
<organism evidence="5 6">
    <name type="scientific">Kitasatospora setae (strain ATCC 33774 / DSM 43861 / JCM 3304 / KCC A-0304 / NBRC 14216 / KM-6054)</name>
    <name type="common">Streptomyces setae</name>
    <dbReference type="NCBI Taxonomy" id="452652"/>
    <lineage>
        <taxon>Bacteria</taxon>
        <taxon>Bacillati</taxon>
        <taxon>Actinomycetota</taxon>
        <taxon>Actinomycetes</taxon>
        <taxon>Kitasatosporales</taxon>
        <taxon>Streptomycetaceae</taxon>
        <taxon>Kitasatospora</taxon>
    </lineage>
</organism>